<organism evidence="11">
    <name type="scientific">Burkholderia pseudomallei 1710a</name>
    <dbReference type="NCBI Taxonomy" id="320371"/>
    <lineage>
        <taxon>Bacteria</taxon>
        <taxon>Pseudomonadati</taxon>
        <taxon>Pseudomonadota</taxon>
        <taxon>Betaproteobacteria</taxon>
        <taxon>Burkholderiales</taxon>
        <taxon>Burkholderiaceae</taxon>
        <taxon>Burkholderia</taxon>
        <taxon>pseudomallei group</taxon>
    </lineage>
</organism>
<evidence type="ECO:0000313" key="11">
    <source>
        <dbReference type="EMBL" id="EET07825.1"/>
    </source>
</evidence>
<dbReference type="Proteomes" id="UP000001812">
    <property type="component" value="Chromosome I"/>
</dbReference>
<evidence type="ECO:0000256" key="7">
    <source>
        <dbReference type="RuleBase" id="RU003918"/>
    </source>
</evidence>
<feature type="signal peptide" evidence="8">
    <location>
        <begin position="1"/>
        <end position="31"/>
    </location>
</feature>
<dbReference type="SUPFAM" id="SSF49584">
    <property type="entry name" value="Periplasmic chaperone C-domain"/>
    <property type="match status" value="1"/>
</dbReference>
<gene>
    <name evidence="11" type="ORF">BURPS1710A_2357</name>
</gene>
<feature type="domain" description="Pili assembly chaperone N-terminal" evidence="9">
    <location>
        <begin position="33"/>
        <end position="149"/>
    </location>
</feature>
<dbReference type="InterPro" id="IPR036316">
    <property type="entry name" value="Pili_assmbl_chap_C_dom_sf"/>
</dbReference>
<evidence type="ECO:0000256" key="3">
    <source>
        <dbReference type="ARBA" id="ARBA00022558"/>
    </source>
</evidence>
<evidence type="ECO:0000259" key="9">
    <source>
        <dbReference type="Pfam" id="PF00345"/>
    </source>
</evidence>
<dbReference type="SMR" id="A0A0E1W3P5"/>
<evidence type="ECO:0000256" key="6">
    <source>
        <dbReference type="ARBA" id="ARBA00023186"/>
    </source>
</evidence>
<dbReference type="InterPro" id="IPR008962">
    <property type="entry name" value="PapD-like_sf"/>
</dbReference>
<comment type="subcellular location">
    <subcellularLocation>
        <location evidence="1 7">Periplasm</location>
    </subcellularLocation>
</comment>
<evidence type="ECO:0000256" key="2">
    <source>
        <dbReference type="ARBA" id="ARBA00007399"/>
    </source>
</evidence>
<dbReference type="GO" id="GO:0071555">
    <property type="term" value="P:cell wall organization"/>
    <property type="evidence" value="ECO:0007669"/>
    <property type="project" value="InterPro"/>
</dbReference>
<keyword evidence="4 8" id="KW-0732">Signal</keyword>
<reference evidence="11" key="1">
    <citation type="submission" date="2009-05" db="EMBL/GenBank/DDBJ databases">
        <authorList>
            <person name="Harkins D.M."/>
            <person name="DeShazer D."/>
            <person name="Woods D.E."/>
            <person name="Brinkac L.M."/>
            <person name="Brown K.A."/>
            <person name="Hung G.C."/>
            <person name="Tuanyok A."/>
            <person name="Zhang B."/>
            <person name="Nierman W.C."/>
        </authorList>
    </citation>
    <scope>NUCLEOTIDE SEQUENCE [LARGE SCALE GENOMIC DNA]</scope>
    <source>
        <strain evidence="11">1710a</strain>
    </source>
</reference>
<sequence length="249" mass="27035">MTDMTHRFPCAARARRAAAALFIALAGAAHAAIVPDRTRVILNEGEQAAIVTLSNKSDAYPYLVQSWLEDERGNRITTPLMVVPPLQRVEPKERNVLRIARMPGATLPADRESVFYLNIREVPPKTDTPNALQIALHTQMKLFYRPAGVQPARDEDPTLPMTLRVDAAARKLVFDNPTPYHVTVVALAAGANRAALPLDPVMVNPKSAASVPFSASAAGGLFVTHVDDYGGQVTVEYTCDGLACRSVKR</sequence>
<dbReference type="Pfam" id="PF02753">
    <property type="entry name" value="PapD_C"/>
    <property type="match status" value="1"/>
</dbReference>
<dbReference type="InterPro" id="IPR018046">
    <property type="entry name" value="Pili_assmbl_chaperone_CS"/>
</dbReference>
<evidence type="ECO:0000259" key="10">
    <source>
        <dbReference type="Pfam" id="PF02753"/>
    </source>
</evidence>
<feature type="chain" id="PRO_5002388351" evidence="8">
    <location>
        <begin position="32"/>
        <end position="249"/>
    </location>
</feature>
<dbReference type="FunFam" id="2.60.40.10:FF:000458">
    <property type="entry name" value="Molecular chaperone FimC"/>
    <property type="match status" value="1"/>
</dbReference>
<dbReference type="GeneID" id="93060204"/>
<evidence type="ECO:0000256" key="4">
    <source>
        <dbReference type="ARBA" id="ARBA00022729"/>
    </source>
</evidence>
<evidence type="ECO:0000256" key="5">
    <source>
        <dbReference type="ARBA" id="ARBA00022764"/>
    </source>
</evidence>
<dbReference type="GO" id="GO:0030288">
    <property type="term" value="C:outer membrane-bounded periplasmic space"/>
    <property type="evidence" value="ECO:0007669"/>
    <property type="project" value="InterPro"/>
</dbReference>
<dbReference type="InterPro" id="IPR050643">
    <property type="entry name" value="Periplasmic_pilus_chap"/>
</dbReference>
<keyword evidence="3" id="KW-1029">Fimbrium biogenesis</keyword>
<name>A0A0E1W3P5_BURPE</name>
<dbReference type="SUPFAM" id="SSF49354">
    <property type="entry name" value="PapD-like"/>
    <property type="match status" value="1"/>
</dbReference>
<dbReference type="InterPro" id="IPR013783">
    <property type="entry name" value="Ig-like_fold"/>
</dbReference>
<keyword evidence="5" id="KW-0574">Periplasm</keyword>
<dbReference type="InterPro" id="IPR016147">
    <property type="entry name" value="Pili_assmbl_chaperone_N"/>
</dbReference>
<dbReference type="RefSeq" id="WP_004521586.1">
    <property type="nucleotide sequence ID" value="NZ_CM000832.1"/>
</dbReference>
<dbReference type="PANTHER" id="PTHR30251:SF6">
    <property type="entry name" value="FIMBRIAL CHAPERONE YFCS-RELATED"/>
    <property type="match status" value="1"/>
</dbReference>
<dbReference type="Gene3D" id="2.60.40.10">
    <property type="entry name" value="Immunoglobulins"/>
    <property type="match status" value="2"/>
</dbReference>
<dbReference type="PANTHER" id="PTHR30251">
    <property type="entry name" value="PILUS ASSEMBLY CHAPERONE"/>
    <property type="match status" value="1"/>
</dbReference>
<keyword evidence="6 7" id="KW-0143">Chaperone</keyword>
<dbReference type="Pfam" id="PF00345">
    <property type="entry name" value="PapD_N"/>
    <property type="match status" value="1"/>
</dbReference>
<evidence type="ECO:0000256" key="8">
    <source>
        <dbReference type="SAM" id="SignalP"/>
    </source>
</evidence>
<dbReference type="HOGENOM" id="CLU_070768_5_1_4"/>
<dbReference type="InterPro" id="IPR016148">
    <property type="entry name" value="Pili_assmbl_chaperone_C"/>
</dbReference>
<dbReference type="PRINTS" id="PR00969">
    <property type="entry name" value="CHAPERONPILI"/>
</dbReference>
<feature type="domain" description="Pili assembly chaperone C-terminal" evidence="10">
    <location>
        <begin position="175"/>
        <end position="233"/>
    </location>
</feature>
<proteinExistence type="inferred from homology"/>
<accession>A0A0E1W3P5</accession>
<dbReference type="InterPro" id="IPR001829">
    <property type="entry name" value="Pili_assmbl_chaperone_bac"/>
</dbReference>
<dbReference type="AlphaFoldDB" id="A0A0E1W3P5"/>
<protein>
    <submittedName>
        <fullName evidence="11">Gram-negative pili assembly chaperone</fullName>
    </submittedName>
</protein>
<dbReference type="EMBL" id="CM000832">
    <property type="protein sequence ID" value="EET07825.1"/>
    <property type="molecule type" value="Genomic_DNA"/>
</dbReference>
<evidence type="ECO:0000256" key="1">
    <source>
        <dbReference type="ARBA" id="ARBA00004418"/>
    </source>
</evidence>
<comment type="similarity">
    <text evidence="2 7">Belongs to the periplasmic pilus chaperone family.</text>
</comment>
<dbReference type="PROSITE" id="PS00635">
    <property type="entry name" value="PILI_CHAPERONE"/>
    <property type="match status" value="1"/>
</dbReference>